<sequence>MSHTHSLKGVHYIFMFDGQIKSYTDYRLQVHLPGFQTKAFLEGEEREALQREAEKDTTLTAWFKLNLEHERLQDEGVDH</sequence>
<protein>
    <submittedName>
        <fullName evidence="1">Uncharacterized protein</fullName>
    </submittedName>
</protein>
<gene>
    <name evidence="1" type="primary">Acey_s0345.g3101</name>
    <name evidence="1" type="ORF">Y032_0345g3101</name>
</gene>
<dbReference type="Proteomes" id="UP000024635">
    <property type="component" value="Unassembled WGS sequence"/>
</dbReference>
<evidence type="ECO:0000313" key="1">
    <source>
        <dbReference type="EMBL" id="EYB82982.1"/>
    </source>
</evidence>
<evidence type="ECO:0000313" key="2">
    <source>
        <dbReference type="Proteomes" id="UP000024635"/>
    </source>
</evidence>
<reference evidence="2" key="1">
    <citation type="journal article" date="2015" name="Nat. Genet.">
        <title>The genome and transcriptome of the zoonotic hookworm Ancylostoma ceylanicum identify infection-specific gene families.</title>
        <authorList>
            <person name="Schwarz E.M."/>
            <person name="Hu Y."/>
            <person name="Antoshechkin I."/>
            <person name="Miller M.M."/>
            <person name="Sternberg P.W."/>
            <person name="Aroian R.V."/>
        </authorList>
    </citation>
    <scope>NUCLEOTIDE SEQUENCE</scope>
    <source>
        <strain evidence="2">HY135</strain>
    </source>
</reference>
<name>A0A016RY33_9BILA</name>
<comment type="caution">
    <text evidence="1">The sequence shown here is derived from an EMBL/GenBank/DDBJ whole genome shotgun (WGS) entry which is preliminary data.</text>
</comment>
<dbReference type="EMBL" id="JARK01001681">
    <property type="protein sequence ID" value="EYB82982.1"/>
    <property type="molecule type" value="Genomic_DNA"/>
</dbReference>
<keyword evidence="2" id="KW-1185">Reference proteome</keyword>
<dbReference type="AlphaFoldDB" id="A0A016RY33"/>
<organism evidence="1 2">
    <name type="scientific">Ancylostoma ceylanicum</name>
    <dbReference type="NCBI Taxonomy" id="53326"/>
    <lineage>
        <taxon>Eukaryota</taxon>
        <taxon>Metazoa</taxon>
        <taxon>Ecdysozoa</taxon>
        <taxon>Nematoda</taxon>
        <taxon>Chromadorea</taxon>
        <taxon>Rhabditida</taxon>
        <taxon>Rhabditina</taxon>
        <taxon>Rhabditomorpha</taxon>
        <taxon>Strongyloidea</taxon>
        <taxon>Ancylostomatidae</taxon>
        <taxon>Ancylostomatinae</taxon>
        <taxon>Ancylostoma</taxon>
    </lineage>
</organism>
<proteinExistence type="predicted"/>
<dbReference type="OrthoDB" id="5873345at2759"/>
<accession>A0A016RY33</accession>
<dbReference type="STRING" id="53326.A0A016RY33"/>